<proteinExistence type="inferred from homology"/>
<dbReference type="OrthoDB" id="6509636at2759"/>
<evidence type="ECO:0000259" key="3">
    <source>
        <dbReference type="Pfam" id="PF00501"/>
    </source>
</evidence>
<dbReference type="PROSITE" id="PS00455">
    <property type="entry name" value="AMP_BINDING"/>
    <property type="match status" value="1"/>
</dbReference>
<keyword evidence="2 5" id="KW-0436">Ligase</keyword>
<name>A0A9P9INH3_9PLEO</name>
<dbReference type="AlphaFoldDB" id="A0A9P9INH3"/>
<evidence type="ECO:0000256" key="1">
    <source>
        <dbReference type="ARBA" id="ARBA00006432"/>
    </source>
</evidence>
<sequence>MPIESSYPPIAVPPIDLWACFFENPGRKYPDDHVLFVDIAAEKRLTFREFRATAEQFGRGLLEHWKWSKGDVLAMMTPNTIDIVPVTFGTLFAGGVACPFSYLYTVDELASQLKSSKAKALVTNVACLEVACKAASKVGLPFDRILLVGDADSKGNFQLFSSLQGISTSTVRAAINPKEDLAFLVYSSGTTGLPKGVMLTHENIVANSLQNYTAEIDVVDWKKDRCLSFLPMYHIYGIAVLMNSAIHRGVTTYIMQGFELEKFCNIVEQEKITIAYIVPPVALALAKSPLVDQYNLRSLRMMHSSAAPTPKEVIVAIHRRLGVPVRQGYGLSEASPGVSTQRLEDWNKPIGCSGRLVSNISAKFMSDGKEVSHGEEGELCLKGPNIFKGYYNNPKATSESFDAEGWYHTGDIGYVDEHNNIYITDRLKELIKYNGFQVAPAQLEGLLLGHPAVSDVAVIGVYSDERVTELPRAYIVVASRYKGDGQLERDLHKWLNERVSPHKRLRGGIRFVDAIPKSNAGKVLRRVLVAQAKLENSQNAVKARL</sequence>
<dbReference type="Pfam" id="PF00501">
    <property type="entry name" value="AMP-binding"/>
    <property type="match status" value="1"/>
</dbReference>
<dbReference type="PANTHER" id="PTHR24096:SF149">
    <property type="entry name" value="AMP-BINDING DOMAIN-CONTAINING PROTEIN-RELATED"/>
    <property type="match status" value="1"/>
</dbReference>
<comment type="similarity">
    <text evidence="1">Belongs to the ATP-dependent AMP-binding enzyme family.</text>
</comment>
<dbReference type="InterPro" id="IPR020845">
    <property type="entry name" value="AMP-binding_CS"/>
</dbReference>
<organism evidence="5 6">
    <name type="scientific">Dendryphion nanum</name>
    <dbReference type="NCBI Taxonomy" id="256645"/>
    <lineage>
        <taxon>Eukaryota</taxon>
        <taxon>Fungi</taxon>
        <taxon>Dikarya</taxon>
        <taxon>Ascomycota</taxon>
        <taxon>Pezizomycotina</taxon>
        <taxon>Dothideomycetes</taxon>
        <taxon>Pleosporomycetidae</taxon>
        <taxon>Pleosporales</taxon>
        <taxon>Torulaceae</taxon>
        <taxon>Dendryphion</taxon>
    </lineage>
</organism>
<feature type="domain" description="AMP-dependent synthetase/ligase" evidence="3">
    <location>
        <begin position="23"/>
        <end position="391"/>
    </location>
</feature>
<dbReference type="Proteomes" id="UP000700596">
    <property type="component" value="Unassembled WGS sequence"/>
</dbReference>
<feature type="domain" description="AMP-binding enzyme C-terminal" evidence="4">
    <location>
        <begin position="443"/>
        <end position="522"/>
    </location>
</feature>
<keyword evidence="6" id="KW-1185">Reference proteome</keyword>
<dbReference type="Pfam" id="PF13193">
    <property type="entry name" value="AMP-binding_C"/>
    <property type="match status" value="1"/>
</dbReference>
<evidence type="ECO:0000256" key="2">
    <source>
        <dbReference type="ARBA" id="ARBA00022598"/>
    </source>
</evidence>
<dbReference type="InterPro" id="IPR000873">
    <property type="entry name" value="AMP-dep_synth/lig_dom"/>
</dbReference>
<dbReference type="CDD" id="cd05911">
    <property type="entry name" value="Firefly_Luc_like"/>
    <property type="match status" value="1"/>
</dbReference>
<evidence type="ECO:0000259" key="4">
    <source>
        <dbReference type="Pfam" id="PF13193"/>
    </source>
</evidence>
<dbReference type="PANTHER" id="PTHR24096">
    <property type="entry name" value="LONG-CHAIN-FATTY-ACID--COA LIGASE"/>
    <property type="match status" value="1"/>
</dbReference>
<accession>A0A9P9INH3</accession>
<dbReference type="InterPro" id="IPR045851">
    <property type="entry name" value="AMP-bd_C_sf"/>
</dbReference>
<dbReference type="EMBL" id="JAGMWT010000006">
    <property type="protein sequence ID" value="KAH7126796.1"/>
    <property type="molecule type" value="Genomic_DNA"/>
</dbReference>
<protein>
    <submittedName>
        <fullName evidence="5">Phenylacetyl-CoA ligase</fullName>
    </submittedName>
</protein>
<gene>
    <name evidence="5" type="ORF">B0J11DRAFT_614154</name>
</gene>
<comment type="caution">
    <text evidence="5">The sequence shown here is derived from an EMBL/GenBank/DDBJ whole genome shotgun (WGS) entry which is preliminary data.</text>
</comment>
<evidence type="ECO:0000313" key="6">
    <source>
        <dbReference type="Proteomes" id="UP000700596"/>
    </source>
</evidence>
<dbReference type="Gene3D" id="3.40.50.12780">
    <property type="entry name" value="N-terminal domain of ligase-like"/>
    <property type="match status" value="1"/>
</dbReference>
<dbReference type="Gene3D" id="3.30.300.30">
    <property type="match status" value="1"/>
</dbReference>
<dbReference type="InterPro" id="IPR025110">
    <property type="entry name" value="AMP-bd_C"/>
</dbReference>
<evidence type="ECO:0000313" key="5">
    <source>
        <dbReference type="EMBL" id="KAH7126796.1"/>
    </source>
</evidence>
<dbReference type="SUPFAM" id="SSF56801">
    <property type="entry name" value="Acetyl-CoA synthetase-like"/>
    <property type="match status" value="1"/>
</dbReference>
<dbReference type="InterPro" id="IPR042099">
    <property type="entry name" value="ANL_N_sf"/>
</dbReference>
<dbReference type="GO" id="GO:0016405">
    <property type="term" value="F:CoA-ligase activity"/>
    <property type="evidence" value="ECO:0007669"/>
    <property type="project" value="TreeGrafter"/>
</dbReference>
<reference evidence="5" key="1">
    <citation type="journal article" date="2021" name="Nat. Commun.">
        <title>Genetic determinants of endophytism in the Arabidopsis root mycobiome.</title>
        <authorList>
            <person name="Mesny F."/>
            <person name="Miyauchi S."/>
            <person name="Thiergart T."/>
            <person name="Pickel B."/>
            <person name="Atanasova L."/>
            <person name="Karlsson M."/>
            <person name="Huettel B."/>
            <person name="Barry K.W."/>
            <person name="Haridas S."/>
            <person name="Chen C."/>
            <person name="Bauer D."/>
            <person name="Andreopoulos W."/>
            <person name="Pangilinan J."/>
            <person name="LaButti K."/>
            <person name="Riley R."/>
            <person name="Lipzen A."/>
            <person name="Clum A."/>
            <person name="Drula E."/>
            <person name="Henrissat B."/>
            <person name="Kohler A."/>
            <person name="Grigoriev I.V."/>
            <person name="Martin F.M."/>
            <person name="Hacquard S."/>
        </authorList>
    </citation>
    <scope>NUCLEOTIDE SEQUENCE</scope>
    <source>
        <strain evidence="5">MPI-CAGE-CH-0243</strain>
    </source>
</reference>